<proteinExistence type="predicted"/>
<dbReference type="EMBL" id="OZ038524">
    <property type="protein sequence ID" value="CAL2078950.1"/>
    <property type="molecule type" value="Genomic_DNA"/>
</dbReference>
<name>A0ABM9NU07_9FLAO</name>
<protein>
    <recommendedName>
        <fullName evidence="2">Baseplate structural protein Gp10 C-terminal domain-containing protein</fullName>
    </recommendedName>
</protein>
<sequence length="300" mass="33180">MNIIDFQQNGGFPLETNTLTEMQKAWQIFNAFGFLAGDKTIISGCKISGNQITNGFIYLDGELLEFRGGIKQNSVVIIQEEAKAIFEDKSEKPVYFTRYATFGVSGNSIPWSSFKHIDNLIVLSNQVKKLEKELAEIKPIFKEIKYVGTSVTQAELQRGWFIANGQNGTDNILGRMLVGYDANQKEFNSIGKKGGEKTHQLTTSELPSHQHEGRTRSAGSHNHDVMDGSGGGKTGSILGNSNGQSNFSGQDWKREFVSGNGLIKDSENHTHYFTTDNEGNDKPHNNLPPYIVALPIQFIG</sequence>
<feature type="region of interest" description="Disordered" evidence="1">
    <location>
        <begin position="189"/>
        <end position="232"/>
    </location>
</feature>
<accession>A0ABM9NU07</accession>
<feature type="compositionally biased region" description="Basic and acidic residues" evidence="1">
    <location>
        <begin position="208"/>
        <end position="226"/>
    </location>
</feature>
<keyword evidence="4" id="KW-1185">Reference proteome</keyword>
<feature type="domain" description="Baseplate structural protein Gp10 C-terminal" evidence="2">
    <location>
        <begin position="174"/>
        <end position="293"/>
    </location>
</feature>
<dbReference type="Pfam" id="PF21939">
    <property type="entry name" value="Gp10_C"/>
    <property type="match status" value="1"/>
</dbReference>
<dbReference type="SUPFAM" id="SSF88874">
    <property type="entry name" value="Receptor-binding domain of short tail fibre protein gp12"/>
    <property type="match status" value="1"/>
</dbReference>
<dbReference type="RefSeq" id="WP_101903576.1">
    <property type="nucleotide sequence ID" value="NZ_OZ038524.1"/>
</dbReference>
<organism evidence="3 4">
    <name type="scientific">Tenacibaculum dicentrarchi</name>
    <dbReference type="NCBI Taxonomy" id="669041"/>
    <lineage>
        <taxon>Bacteria</taxon>
        <taxon>Pseudomonadati</taxon>
        <taxon>Bacteroidota</taxon>
        <taxon>Flavobacteriia</taxon>
        <taxon>Flavobacteriales</taxon>
        <taxon>Flavobacteriaceae</taxon>
        <taxon>Tenacibaculum</taxon>
    </lineage>
</organism>
<dbReference type="Proteomes" id="UP001497514">
    <property type="component" value="Chromosome"/>
</dbReference>
<gene>
    <name evidence="3" type="ORF">TD3509T_0746</name>
</gene>
<evidence type="ECO:0000259" key="2">
    <source>
        <dbReference type="Pfam" id="PF21939"/>
    </source>
</evidence>
<reference evidence="3 4" key="1">
    <citation type="submission" date="2024-05" db="EMBL/GenBank/DDBJ databases">
        <authorList>
            <person name="Duchaud E."/>
        </authorList>
    </citation>
    <scope>NUCLEOTIDE SEQUENCE [LARGE SCALE GENOMIC DNA]</scope>
    <source>
        <strain evidence="3">Ena-SAMPLE-TAB-13-05-2024-13:56:06:370-140309</strain>
    </source>
</reference>
<evidence type="ECO:0000256" key="1">
    <source>
        <dbReference type="SAM" id="MobiDB-lite"/>
    </source>
</evidence>
<evidence type="ECO:0000313" key="4">
    <source>
        <dbReference type="Proteomes" id="UP001497514"/>
    </source>
</evidence>
<evidence type="ECO:0000313" key="3">
    <source>
        <dbReference type="EMBL" id="CAL2078950.1"/>
    </source>
</evidence>
<dbReference type="InterPro" id="IPR053827">
    <property type="entry name" value="Gp10_C"/>
</dbReference>
<dbReference type="CDD" id="cd22641">
    <property type="entry name" value="C24-like"/>
    <property type="match status" value="1"/>
</dbReference>